<gene>
    <name evidence="2" type="ORF">QTG54_016830</name>
</gene>
<evidence type="ECO:0000313" key="2">
    <source>
        <dbReference type="EMBL" id="KAK1732436.1"/>
    </source>
</evidence>
<dbReference type="EMBL" id="JATAAI010000066">
    <property type="protein sequence ID" value="KAK1732436.1"/>
    <property type="molecule type" value="Genomic_DNA"/>
</dbReference>
<name>A0AAD8XS84_9STRA</name>
<protein>
    <submittedName>
        <fullName evidence="2">Protein disulfide isomerase 5-4</fullName>
    </submittedName>
</protein>
<comment type="caution">
    <text evidence="2">The sequence shown here is derived from an EMBL/GenBank/DDBJ whole genome shotgun (WGS) entry which is preliminary data.</text>
</comment>
<proteinExistence type="predicted"/>
<dbReference type="GO" id="GO:0016853">
    <property type="term" value="F:isomerase activity"/>
    <property type="evidence" value="ECO:0007669"/>
    <property type="project" value="UniProtKB-KW"/>
</dbReference>
<feature type="transmembrane region" description="Helical" evidence="1">
    <location>
        <begin position="12"/>
        <end position="30"/>
    </location>
</feature>
<dbReference type="Proteomes" id="UP001224775">
    <property type="component" value="Unassembled WGS sequence"/>
</dbReference>
<keyword evidence="1" id="KW-0812">Transmembrane</keyword>
<keyword evidence="1" id="KW-1133">Transmembrane helix</keyword>
<evidence type="ECO:0000313" key="3">
    <source>
        <dbReference type="Proteomes" id="UP001224775"/>
    </source>
</evidence>
<sequence length="211" mass="24708">MSIPLTLHWRRMNMSLSTFLPIGVVIAGIWHPRGRLLPRSCTKLPKIAWKISRMYTNTRMKITMRRLKWNCPCWLERLIVWIIMIFVWIRHPCVPYVEVLCGWRGEGCVQWHRTVVEFTHFIAEMEKEHKGHKHADLKTEEIKEIATDRTVQTKEHEDYARALSATRHQHQPSWAEEQHPGCQISASSLSIVHLATFTSKLNLVVTTLPLT</sequence>
<accession>A0AAD8XS84</accession>
<organism evidence="2 3">
    <name type="scientific">Skeletonema marinoi</name>
    <dbReference type="NCBI Taxonomy" id="267567"/>
    <lineage>
        <taxon>Eukaryota</taxon>
        <taxon>Sar</taxon>
        <taxon>Stramenopiles</taxon>
        <taxon>Ochrophyta</taxon>
        <taxon>Bacillariophyta</taxon>
        <taxon>Coscinodiscophyceae</taxon>
        <taxon>Thalassiosirophycidae</taxon>
        <taxon>Thalassiosirales</taxon>
        <taxon>Skeletonemataceae</taxon>
        <taxon>Skeletonema</taxon>
        <taxon>Skeletonema marinoi-dohrnii complex</taxon>
    </lineage>
</organism>
<dbReference type="AlphaFoldDB" id="A0AAD8XS84"/>
<reference evidence="2" key="1">
    <citation type="submission" date="2023-06" db="EMBL/GenBank/DDBJ databases">
        <title>Survivors Of The Sea: Transcriptome response of Skeletonema marinoi to long-term dormancy.</title>
        <authorList>
            <person name="Pinder M.I.M."/>
            <person name="Kourtchenko O."/>
            <person name="Robertson E.K."/>
            <person name="Larsson T."/>
            <person name="Maumus F."/>
            <person name="Osuna-Cruz C.M."/>
            <person name="Vancaester E."/>
            <person name="Stenow R."/>
            <person name="Vandepoele K."/>
            <person name="Ploug H."/>
            <person name="Bruchert V."/>
            <person name="Godhe A."/>
            <person name="Topel M."/>
        </authorList>
    </citation>
    <scope>NUCLEOTIDE SEQUENCE</scope>
    <source>
        <strain evidence="2">R05AC</strain>
    </source>
</reference>
<evidence type="ECO:0000256" key="1">
    <source>
        <dbReference type="SAM" id="Phobius"/>
    </source>
</evidence>
<keyword evidence="3" id="KW-1185">Reference proteome</keyword>
<keyword evidence="2" id="KW-0413">Isomerase</keyword>
<keyword evidence="1" id="KW-0472">Membrane</keyword>